<proteinExistence type="predicted"/>
<dbReference type="Proteomes" id="UP000001542">
    <property type="component" value="Unassembled WGS sequence"/>
</dbReference>
<evidence type="ECO:0008006" key="3">
    <source>
        <dbReference type="Google" id="ProtNLM"/>
    </source>
</evidence>
<dbReference type="SUPFAM" id="SSF49899">
    <property type="entry name" value="Concanavalin A-like lectins/glucanases"/>
    <property type="match status" value="1"/>
</dbReference>
<evidence type="ECO:0000313" key="2">
    <source>
        <dbReference type="Proteomes" id="UP000001542"/>
    </source>
</evidence>
<evidence type="ECO:0000313" key="1">
    <source>
        <dbReference type="EMBL" id="EAX94234.1"/>
    </source>
</evidence>
<accession>A2FLI4</accession>
<dbReference type="KEGG" id="tva:4751963"/>
<dbReference type="RefSeq" id="XP_001307164.1">
    <property type="nucleotide sequence ID" value="XM_001307163.1"/>
</dbReference>
<gene>
    <name evidence="1" type="ORF">TVAG_001510</name>
</gene>
<organism evidence="1 2">
    <name type="scientific">Trichomonas vaginalis (strain ATCC PRA-98 / G3)</name>
    <dbReference type="NCBI Taxonomy" id="412133"/>
    <lineage>
        <taxon>Eukaryota</taxon>
        <taxon>Metamonada</taxon>
        <taxon>Parabasalia</taxon>
        <taxon>Trichomonadida</taxon>
        <taxon>Trichomonadidae</taxon>
        <taxon>Trichomonas</taxon>
    </lineage>
</organism>
<protein>
    <recommendedName>
        <fullName evidence="3">Beige/BEACH domain containing protein</fullName>
    </recommendedName>
</protein>
<name>A2FLI4_TRIV3</name>
<dbReference type="InParanoid" id="A2FLI4"/>
<dbReference type="OrthoDB" id="10689124at2759"/>
<dbReference type="SUPFAM" id="SSF50978">
    <property type="entry name" value="WD40 repeat-like"/>
    <property type="match status" value="1"/>
</dbReference>
<dbReference type="EMBL" id="DS113869">
    <property type="protein sequence ID" value="EAX94234.1"/>
    <property type="molecule type" value="Genomic_DNA"/>
</dbReference>
<sequence length="2103" mass="239892">MDWLLQRFEQNIHPLTDLLLEYRSLKKSTNSSSYPLFLTQIPTFDKKAIQDIISKIKSGATLVDSFAPYIKSFIYDENTLSNILDACKECENPNQLFIDGVLMYALTLVLKSDTPNTQKTLLLLCSLFQQKIFKASSKITLVLYISFVDSYLNDENFNWDNDSIIACSSFIPFFEEPLPSSLIFGLLKASHKNSTDAGRENIINSIITVIIDRQNYFTKEEIFKLISLLDYSIKKLDPRALRLLAILSNTDLLHPIKDGFVIISSVYVNMIIQEPVFISNSEFIESSPVELKESEFKFHSCDEKEFEMGFSAIKYEDLKTNKTFKNFLSPMMFDKVQKLCESIEQADIVCLDCFFTSIVKIITAYRNDPHIYDLITNEVILISHLASSTPILPLSEIFFSQIIFNPNITVFSEKGASETIKFLRASSINTLASSAQTLLADLLIQNSTNQLLFAEIIGHIIYCETPIDNSTFLTDPCLQSIAEVISYLWSRFDKSPKVKLAFNTIMSFIFSLMTNSENKEIIFSSPTFCKVFLLLATESKLMNTVFVTIRNYLLANESDQISAVTKAFANLYSTCSKFDRTTQMQAMNTVKELGNMIIYVLSHNPKFGKNLKEPLDAMMDFGLISVDECASQMSEIINQILKFFSMVTQSSPFYELISMHLSRLVNVIKMHISTDNERIIMQNLINITACSNSLTFDSLFIIKVPTFLPVFLAAFGEFPIINNVIELFTKLCKYSPTNCRAMHDSGIDSILIDYVSKKDEKLFFKGTTFSIKNVSEDDAFGLLWLITREKSSYPICLQIMKLIISPPNKEMASRILAAQTGEATSKQKYEFQLGLIQPFAIMPETPSTLFNKKMTFCFWIKVDESQLSIENTNINILKVYNELQQNFSFFIHRGLFYISFNDMKDPENNSKTSLGSINSNSWGFCAFVIQRISLEKSIVGFFANHSLLYANEVNAIMFDQDLPLTFEIGGDGVFQISNNAILGPFAFANTMLTEENLQSIEKRGTEAFNEENFIVSTNMIQESLPTQIETSIGTKLHLFYVRNAQHSLHFMLGKGNHMLSLVQCFSKDFEVPEGFLEIIIGLIKTTLSENDKFQKEFHGFPLIGKLLEKATNKLSYQLYMAFFSLLDSFTEETIVFELFDGIIMNLEIWKQTTFFQRVVNHWSHNAVAQCINLFKRQGYFINLLNNFRTIYEESRENKKLINSYNGLLENAGTTFLTSKDFNQLFIILTAYFNEIEFSLYILNLIALFAKRFSKSPNRADKEKLLLNLIPLATDINVIIGIVQCLHNYSYPNTMETMLAAGFHLNRHPEKEKIFIKLSGFATDYPGFYTLYCILPLSLPYTSKQLAAASLSLISTLPLSNYTIQDDLWYVWPILLSMFITEDAFQHVVQFLTHFSTKDNIEQIIITAQLIMSMIYVDKCDLLINLFDHVGESLNKEYAIFLYQAFFFRFTNIPFSYTLLEEFNNSPFKDSVSNIDITPIKDLLTFDELLRGNFDHYDVRFGLSSAPNVLDRALSILGKFALISMSNIGKQISEVIKRKTNLDILADLNVTDLTLMFSQKYRSEFIKKIDQIHKTIVISKNRIAGQLNLNNILGNYIKKEQDLITPLSVDHYYNYMTNFDLGKTTRVPSSHTLCGFIPLLSCLSYFDESFCGETEEVNISDINFSSKNFVSLPINIINNDQKEFAFIFMSETEIFIVSQKKRVKLFNNDSIRCIFKRPPSSLEFVFYENCSLLFDFNPLTIEEVVVHIGKINANIVNENIENLIIFNSNFERFMVAQYFEGFSIYKSDNLPTIDGKNYKEFCDIENIDGKTILSNRLSIEGSYTNSLNRQSFVLHLQQNQILSATFFGKNLAIFMKNGEVNIYKLLLNTMPELSNTFSDIFLDDSCIIAPGKNSLTITNRSKMTVVTIWDIVTHSNVTKLHEQWCKDGDTPAWISSTGCISVSGLNIFIPEKVCSFVFSQSAGILAASTDKCRVYVHSIFRHELFSCIELQQQPDSMLVTNSSGCVVIAMNGMIKVYTATGKFLGEINENAGKIIKFVMKGIDFIAFCNSSNVIKCCCIYDLTKTFAVGEVKSRVIDMTYIEDYKTLFVMCTSGKIHMLPVNYQ</sequence>
<dbReference type="SMR" id="A2FLI4"/>
<dbReference type="InterPro" id="IPR036322">
    <property type="entry name" value="WD40_repeat_dom_sf"/>
</dbReference>
<reference evidence="1" key="1">
    <citation type="submission" date="2006-10" db="EMBL/GenBank/DDBJ databases">
        <authorList>
            <person name="Amadeo P."/>
            <person name="Zhao Q."/>
            <person name="Wortman J."/>
            <person name="Fraser-Liggett C."/>
            <person name="Carlton J."/>
        </authorList>
    </citation>
    <scope>NUCLEOTIDE SEQUENCE</scope>
    <source>
        <strain evidence="1">G3</strain>
    </source>
</reference>
<keyword evidence="2" id="KW-1185">Reference proteome</keyword>
<reference evidence="1" key="2">
    <citation type="journal article" date="2007" name="Science">
        <title>Draft genome sequence of the sexually transmitted pathogen Trichomonas vaginalis.</title>
        <authorList>
            <person name="Carlton J.M."/>
            <person name="Hirt R.P."/>
            <person name="Silva J.C."/>
            <person name="Delcher A.L."/>
            <person name="Schatz M."/>
            <person name="Zhao Q."/>
            <person name="Wortman J.R."/>
            <person name="Bidwell S.L."/>
            <person name="Alsmark U.C.M."/>
            <person name="Besteiro S."/>
            <person name="Sicheritz-Ponten T."/>
            <person name="Noel C.J."/>
            <person name="Dacks J.B."/>
            <person name="Foster P.G."/>
            <person name="Simillion C."/>
            <person name="Van de Peer Y."/>
            <person name="Miranda-Saavedra D."/>
            <person name="Barton G.J."/>
            <person name="Westrop G.D."/>
            <person name="Mueller S."/>
            <person name="Dessi D."/>
            <person name="Fiori P.L."/>
            <person name="Ren Q."/>
            <person name="Paulsen I."/>
            <person name="Zhang H."/>
            <person name="Bastida-Corcuera F.D."/>
            <person name="Simoes-Barbosa A."/>
            <person name="Brown M.T."/>
            <person name="Hayes R.D."/>
            <person name="Mukherjee M."/>
            <person name="Okumura C.Y."/>
            <person name="Schneider R."/>
            <person name="Smith A.J."/>
            <person name="Vanacova S."/>
            <person name="Villalvazo M."/>
            <person name="Haas B.J."/>
            <person name="Pertea M."/>
            <person name="Feldblyum T.V."/>
            <person name="Utterback T.R."/>
            <person name="Shu C.L."/>
            <person name="Osoegawa K."/>
            <person name="de Jong P.J."/>
            <person name="Hrdy I."/>
            <person name="Horvathova L."/>
            <person name="Zubacova Z."/>
            <person name="Dolezal P."/>
            <person name="Malik S.B."/>
            <person name="Logsdon J.M. Jr."/>
            <person name="Henze K."/>
            <person name="Gupta A."/>
            <person name="Wang C.C."/>
            <person name="Dunne R.L."/>
            <person name="Upcroft J.A."/>
            <person name="Upcroft P."/>
            <person name="White O."/>
            <person name="Salzberg S.L."/>
            <person name="Tang P."/>
            <person name="Chiu C.-H."/>
            <person name="Lee Y.-S."/>
            <person name="Embley T.M."/>
            <person name="Coombs G.H."/>
            <person name="Mottram J.C."/>
            <person name="Tachezy J."/>
            <person name="Fraser-Liggett C.M."/>
            <person name="Johnson P.J."/>
        </authorList>
    </citation>
    <scope>NUCLEOTIDE SEQUENCE [LARGE SCALE GENOMIC DNA]</scope>
    <source>
        <strain evidence="1">G3</strain>
    </source>
</reference>
<dbReference type="VEuPathDB" id="TrichDB:TVAGG3_0616630"/>
<dbReference type="InterPro" id="IPR013320">
    <property type="entry name" value="ConA-like_dom_sf"/>
</dbReference>
<dbReference type="VEuPathDB" id="TrichDB:TVAG_001510"/>